<dbReference type="SUPFAM" id="SSF55811">
    <property type="entry name" value="Nudix"/>
    <property type="match status" value="1"/>
</dbReference>
<evidence type="ECO:0000313" key="14">
    <source>
        <dbReference type="Proteomes" id="UP000264310"/>
    </source>
</evidence>
<dbReference type="GO" id="GO:0005829">
    <property type="term" value="C:cytosol"/>
    <property type="evidence" value="ECO:0007669"/>
    <property type="project" value="TreeGrafter"/>
</dbReference>
<comment type="catalytic activity">
    <reaction evidence="1">
        <text>GDP-alpha-D-mannose + H2O = alpha-D-mannose 1-phosphate + GMP + 2 H(+)</text>
        <dbReference type="Rhea" id="RHEA:27978"/>
        <dbReference type="ChEBI" id="CHEBI:15377"/>
        <dbReference type="ChEBI" id="CHEBI:15378"/>
        <dbReference type="ChEBI" id="CHEBI:57527"/>
        <dbReference type="ChEBI" id="CHEBI:58115"/>
        <dbReference type="ChEBI" id="CHEBI:58409"/>
    </reaction>
</comment>
<dbReference type="Proteomes" id="UP000264310">
    <property type="component" value="Unassembled WGS sequence"/>
</dbReference>
<feature type="binding site" evidence="9">
    <location>
        <position position="116"/>
    </location>
    <ligand>
        <name>Mg(2+)</name>
        <dbReference type="ChEBI" id="CHEBI:18420"/>
        <label>1</label>
    </ligand>
</feature>
<keyword evidence="9" id="KW-0460">Magnesium</keyword>
<proteinExistence type="inferred from homology"/>
<dbReference type="Pfam" id="PF00293">
    <property type="entry name" value="NUDIX"/>
    <property type="match status" value="1"/>
</dbReference>
<feature type="binding site" evidence="9">
    <location>
        <position position="164"/>
    </location>
    <ligand>
        <name>Mg(2+)</name>
        <dbReference type="ChEBI" id="CHEBI:18420"/>
        <label>1</label>
    </ligand>
</feature>
<protein>
    <recommendedName>
        <fullName evidence="5">GDP-mannose pyrophosphatase</fullName>
    </recommendedName>
    <alternativeName>
        <fullName evidence="7">GDP-mannose hydrolase</fullName>
    </alternativeName>
    <alternativeName>
        <fullName evidence="8">GDPMK</fullName>
    </alternativeName>
</protein>
<feature type="binding site" evidence="9">
    <location>
        <position position="96"/>
    </location>
    <ligand>
        <name>Mg(2+)</name>
        <dbReference type="ChEBI" id="CHEBI:18420"/>
        <label>1</label>
    </ligand>
</feature>
<dbReference type="InterPro" id="IPR020476">
    <property type="entry name" value="Nudix_hydrolase"/>
</dbReference>
<comment type="similarity">
    <text evidence="3">Belongs to the Nudix hydrolase family. NudK subfamily.</text>
</comment>
<evidence type="ECO:0000256" key="7">
    <source>
        <dbReference type="ARBA" id="ARBA00032162"/>
    </source>
</evidence>
<dbReference type="EMBL" id="QURL01000001">
    <property type="protein sequence ID" value="RFC66075.1"/>
    <property type="molecule type" value="Genomic_DNA"/>
</dbReference>
<keyword evidence="9" id="KW-0479">Metal-binding</keyword>
<dbReference type="PANTHER" id="PTHR11839">
    <property type="entry name" value="UDP/ADP-SUGAR PYROPHOSPHATASE"/>
    <property type="match status" value="1"/>
</dbReference>
<comment type="cofactor">
    <cofactor evidence="2 9">
        <name>Mg(2+)</name>
        <dbReference type="ChEBI" id="CHEBI:18420"/>
    </cofactor>
</comment>
<sequence>MSHSFRDQLADQTLAFEIDSKERLADAFWPFTRAVLNHERFDGSRAENISRDFLETGDVAIVIPYDPKSDSIVVIRQFRIGAAIAVGRAAAVEFPAGLVDDGEAIDAAAARELKEETGLDALTLSQCYSFLSTPGLTTEHAHVFLAIVDPNQLQSHAGREDEDEDIHPILAPVEELIRAVDEGWVENGFLVSGIHWFARKGRAKAQALLGTLPSD</sequence>
<accession>A0A371XA19</accession>
<evidence type="ECO:0000256" key="10">
    <source>
        <dbReference type="PIRSR" id="PIRSR604385-3"/>
    </source>
</evidence>
<name>A0A371XA19_9HYPH</name>
<reference evidence="13 14" key="1">
    <citation type="submission" date="2018-08" db="EMBL/GenBank/DDBJ databases">
        <title>Fulvimarina sp. 85, whole genome shotgun sequence.</title>
        <authorList>
            <person name="Tuo L."/>
        </authorList>
    </citation>
    <scope>NUCLEOTIDE SEQUENCE [LARGE SCALE GENOMIC DNA]</scope>
    <source>
        <strain evidence="13 14">85</strain>
    </source>
</reference>
<dbReference type="NCBIfam" id="TIGR00052">
    <property type="entry name" value="nudix-type nucleoside diphosphatase, YffH/AdpP family"/>
    <property type="match status" value="1"/>
</dbReference>
<evidence type="ECO:0000256" key="6">
    <source>
        <dbReference type="ARBA" id="ARBA00022801"/>
    </source>
</evidence>
<keyword evidence="6 11" id="KW-0378">Hydrolase</keyword>
<dbReference type="InterPro" id="IPR004385">
    <property type="entry name" value="NDP_pyrophosphatase"/>
</dbReference>
<feature type="domain" description="Nudix hydrolase" evidence="12">
    <location>
        <begin position="55"/>
        <end position="193"/>
    </location>
</feature>
<dbReference type="PROSITE" id="PS51462">
    <property type="entry name" value="NUDIX"/>
    <property type="match status" value="1"/>
</dbReference>
<evidence type="ECO:0000256" key="11">
    <source>
        <dbReference type="RuleBase" id="RU003476"/>
    </source>
</evidence>
<dbReference type="InterPro" id="IPR000086">
    <property type="entry name" value="NUDIX_hydrolase_dom"/>
</dbReference>
<dbReference type="GO" id="GO:0019693">
    <property type="term" value="P:ribose phosphate metabolic process"/>
    <property type="evidence" value="ECO:0007669"/>
    <property type="project" value="TreeGrafter"/>
</dbReference>
<evidence type="ECO:0000256" key="5">
    <source>
        <dbReference type="ARBA" id="ARBA00016377"/>
    </source>
</evidence>
<keyword evidence="14" id="KW-1185">Reference proteome</keyword>
<dbReference type="RefSeq" id="WP_116681326.1">
    <property type="nucleotide sequence ID" value="NZ_QURL01000001.1"/>
</dbReference>
<dbReference type="OrthoDB" id="5292471at2"/>
<dbReference type="PROSITE" id="PS00893">
    <property type="entry name" value="NUDIX_BOX"/>
    <property type="match status" value="1"/>
</dbReference>
<evidence type="ECO:0000256" key="4">
    <source>
        <dbReference type="ARBA" id="ARBA00011738"/>
    </source>
</evidence>
<evidence type="ECO:0000256" key="2">
    <source>
        <dbReference type="ARBA" id="ARBA00001946"/>
    </source>
</evidence>
<gene>
    <name evidence="13" type="ORF">DYI37_00975</name>
</gene>
<evidence type="ECO:0000259" key="12">
    <source>
        <dbReference type="PROSITE" id="PS51462"/>
    </source>
</evidence>
<dbReference type="InterPro" id="IPR015797">
    <property type="entry name" value="NUDIX_hydrolase-like_dom_sf"/>
</dbReference>
<evidence type="ECO:0000256" key="3">
    <source>
        <dbReference type="ARBA" id="ARBA00007275"/>
    </source>
</evidence>
<feature type="binding site" evidence="9">
    <location>
        <position position="112"/>
    </location>
    <ligand>
        <name>Mg(2+)</name>
        <dbReference type="ChEBI" id="CHEBI:18420"/>
        <label>1</label>
    </ligand>
</feature>
<evidence type="ECO:0000256" key="9">
    <source>
        <dbReference type="PIRSR" id="PIRSR604385-2"/>
    </source>
</evidence>
<dbReference type="AlphaFoldDB" id="A0A371XA19"/>
<evidence type="ECO:0000256" key="8">
    <source>
        <dbReference type="ARBA" id="ARBA00032272"/>
    </source>
</evidence>
<dbReference type="Gene3D" id="3.90.79.10">
    <property type="entry name" value="Nucleoside Triphosphate Pyrophosphohydrolase"/>
    <property type="match status" value="1"/>
</dbReference>
<comment type="subunit">
    <text evidence="4">Homodimer.</text>
</comment>
<comment type="caution">
    <text evidence="13">The sequence shown here is derived from an EMBL/GenBank/DDBJ whole genome shotgun (WGS) entry which is preliminary data.</text>
</comment>
<organism evidence="13 14">
    <name type="scientific">Fulvimarina endophytica</name>
    <dbReference type="NCBI Taxonomy" id="2293836"/>
    <lineage>
        <taxon>Bacteria</taxon>
        <taxon>Pseudomonadati</taxon>
        <taxon>Pseudomonadota</taxon>
        <taxon>Alphaproteobacteria</taxon>
        <taxon>Hyphomicrobiales</taxon>
        <taxon>Aurantimonadaceae</taxon>
        <taxon>Fulvimarina</taxon>
    </lineage>
</organism>
<dbReference type="InterPro" id="IPR020084">
    <property type="entry name" value="NUDIX_hydrolase_CS"/>
</dbReference>
<dbReference type="GO" id="GO:0019144">
    <property type="term" value="F:ADP-sugar diphosphatase activity"/>
    <property type="evidence" value="ECO:0007669"/>
    <property type="project" value="TreeGrafter"/>
</dbReference>
<evidence type="ECO:0000313" key="13">
    <source>
        <dbReference type="EMBL" id="RFC66075.1"/>
    </source>
</evidence>
<dbReference type="GO" id="GO:0006753">
    <property type="term" value="P:nucleoside phosphate metabolic process"/>
    <property type="evidence" value="ECO:0007669"/>
    <property type="project" value="TreeGrafter"/>
</dbReference>
<dbReference type="PANTHER" id="PTHR11839:SF18">
    <property type="entry name" value="NUDIX HYDROLASE DOMAIN-CONTAINING PROTEIN"/>
    <property type="match status" value="1"/>
</dbReference>
<dbReference type="PRINTS" id="PR00502">
    <property type="entry name" value="NUDIXFAMILY"/>
</dbReference>
<feature type="short sequence motif" description="Nudix box" evidence="10">
    <location>
        <begin position="97"/>
        <end position="119"/>
    </location>
</feature>
<dbReference type="GO" id="GO:0046872">
    <property type="term" value="F:metal ion binding"/>
    <property type="evidence" value="ECO:0007669"/>
    <property type="project" value="UniProtKB-KW"/>
</dbReference>
<evidence type="ECO:0000256" key="1">
    <source>
        <dbReference type="ARBA" id="ARBA00000847"/>
    </source>
</evidence>